<organism evidence="1 2">
    <name type="scientific">Microbacterium helvum</name>
    <dbReference type="NCBI Taxonomy" id="2773713"/>
    <lineage>
        <taxon>Bacteria</taxon>
        <taxon>Bacillati</taxon>
        <taxon>Actinomycetota</taxon>
        <taxon>Actinomycetes</taxon>
        <taxon>Micrococcales</taxon>
        <taxon>Microbacteriaceae</taxon>
        <taxon>Microbacterium</taxon>
    </lineage>
</organism>
<evidence type="ECO:0000313" key="2">
    <source>
        <dbReference type="Proteomes" id="UP000598426"/>
    </source>
</evidence>
<dbReference type="SUPFAM" id="SSF56784">
    <property type="entry name" value="HAD-like"/>
    <property type="match status" value="1"/>
</dbReference>
<dbReference type="InterPro" id="IPR036412">
    <property type="entry name" value="HAD-like_sf"/>
</dbReference>
<dbReference type="SFLD" id="SFLDG01129">
    <property type="entry name" value="C1.5:_HAD__Beta-PGM__Phosphata"/>
    <property type="match status" value="1"/>
</dbReference>
<evidence type="ECO:0000313" key="1">
    <source>
        <dbReference type="EMBL" id="MBD3940295.1"/>
    </source>
</evidence>
<name>A0ABR8NHX4_9MICO</name>
<dbReference type="PRINTS" id="PR00413">
    <property type="entry name" value="HADHALOGNASE"/>
</dbReference>
<dbReference type="NCBIfam" id="TIGR01509">
    <property type="entry name" value="HAD-SF-IA-v3"/>
    <property type="match status" value="1"/>
</dbReference>
<keyword evidence="2" id="KW-1185">Reference proteome</keyword>
<accession>A0ABR8NHX4</accession>
<dbReference type="EMBL" id="JACXZS010000001">
    <property type="protein sequence ID" value="MBD3940295.1"/>
    <property type="molecule type" value="Genomic_DNA"/>
</dbReference>
<dbReference type="GO" id="GO:0016787">
    <property type="term" value="F:hydrolase activity"/>
    <property type="evidence" value="ECO:0007669"/>
    <property type="project" value="UniProtKB-KW"/>
</dbReference>
<proteinExistence type="predicted"/>
<protein>
    <submittedName>
        <fullName evidence="1">HAD-IA family hydrolase</fullName>
    </submittedName>
</protein>
<dbReference type="Gene3D" id="3.40.50.1000">
    <property type="entry name" value="HAD superfamily/HAD-like"/>
    <property type="match status" value="1"/>
</dbReference>
<gene>
    <name evidence="1" type="ORF">IF188_01095</name>
</gene>
<dbReference type="InterPro" id="IPR023214">
    <property type="entry name" value="HAD_sf"/>
</dbReference>
<comment type="caution">
    <text evidence="1">The sequence shown here is derived from an EMBL/GenBank/DDBJ whole genome shotgun (WGS) entry which is preliminary data.</text>
</comment>
<dbReference type="Pfam" id="PF00702">
    <property type="entry name" value="Hydrolase"/>
    <property type="match status" value="1"/>
</dbReference>
<reference evidence="1 2" key="1">
    <citation type="submission" date="2020-09" db="EMBL/GenBank/DDBJ databases">
        <title>Isolation and identification of active actinomycetes.</title>
        <authorList>
            <person name="Li X."/>
        </authorList>
    </citation>
    <scope>NUCLEOTIDE SEQUENCE [LARGE SCALE GENOMIC DNA]</scope>
    <source>
        <strain evidence="1 2">NEAU-LLC</strain>
    </source>
</reference>
<dbReference type="PANTHER" id="PTHR43611:SF3">
    <property type="entry name" value="FLAVIN MONONUCLEOTIDE HYDROLASE 1, CHLOROPLATIC"/>
    <property type="match status" value="1"/>
</dbReference>
<dbReference type="RefSeq" id="WP_191169935.1">
    <property type="nucleotide sequence ID" value="NZ_JACXZS010000001.1"/>
</dbReference>
<dbReference type="Proteomes" id="UP000598426">
    <property type="component" value="Unassembled WGS sequence"/>
</dbReference>
<sequence>MSHPSIRAVLWDADGVLQDTPSDVWGLATSVVAQFPGALTGAPIDEASIRRAAETMGLGDRADDVLSVWWTFDVLAPSLAAVARVRASGVRCYLATNQDAYRAACMREKAPYDEVFDGAYYSCHVGAAKPAAAFFEHIATDLDLAPEQLLFLDDQPANIDGARGAGLHAECWTHREGIPQLIDILGAHGIRV</sequence>
<dbReference type="PANTHER" id="PTHR43611">
    <property type="entry name" value="ALPHA-D-GLUCOSE 1-PHOSPHATE PHOSPHATASE"/>
    <property type="match status" value="1"/>
</dbReference>
<keyword evidence="1" id="KW-0378">Hydrolase</keyword>
<dbReference type="InterPro" id="IPR006439">
    <property type="entry name" value="HAD-SF_hydro_IA"/>
</dbReference>
<dbReference type="SFLD" id="SFLDS00003">
    <property type="entry name" value="Haloacid_Dehalogenase"/>
    <property type="match status" value="1"/>
</dbReference>